<dbReference type="EMBL" id="GQ996413">
    <property type="protein sequence ID" value="ACY24846.1"/>
    <property type="molecule type" value="Genomic_DNA"/>
</dbReference>
<dbReference type="AlphaFoldDB" id="D8VN61"/>
<dbReference type="FunFam" id="3.40.50.10860:FF:000006">
    <property type="entry name" value="Shikimate dehydrogenase (NADP(+))"/>
    <property type="match status" value="1"/>
</dbReference>
<dbReference type="EC" id="1.1.1.25" evidence="1"/>
<dbReference type="InterPro" id="IPR013708">
    <property type="entry name" value="Shikimate_DH-bd_N"/>
</dbReference>
<feature type="domain" description="Quinate/shikimate 5-dehydrogenase/glutamyl-tRNA reductase" evidence="6">
    <location>
        <begin position="117"/>
        <end position="193"/>
    </location>
</feature>
<reference evidence="9" key="2">
    <citation type="journal article" date="2010" name="Appl. Environ. Microbiol.">
        <title>Diversity of glycosyl hydrolases from cellulose-depleting communities enriched from casts of two earthworm species.</title>
        <authorList>
            <person name="Beloqui A."/>
            <person name="Nechitaylo T.Y."/>
            <person name="Lopez-Cortes N."/>
            <person name="Ghazi A."/>
            <person name="Guazzaroni M.E."/>
            <person name="Polaina J."/>
            <person name="Strittmatter A.W."/>
            <person name="Reva O."/>
            <person name="Waliczek A."/>
            <person name="Yakimov M.M."/>
            <person name="Golyshina O.V."/>
            <person name="Ferrer M."/>
            <person name="Golyshin P.N."/>
        </authorList>
    </citation>
    <scope>NUCLEOTIDE SEQUENCE</scope>
</reference>
<dbReference type="FunFam" id="3.40.50.720:FF:000104">
    <property type="entry name" value="Shikimate dehydrogenase (NADP(+))"/>
    <property type="match status" value="1"/>
</dbReference>
<dbReference type="InterPro" id="IPR046346">
    <property type="entry name" value="Aminoacid_DH-like_N_sf"/>
</dbReference>
<dbReference type="HAMAP" id="MF_00222">
    <property type="entry name" value="Shikimate_DH_AroE"/>
    <property type="match status" value="1"/>
</dbReference>
<dbReference type="Pfam" id="PF18317">
    <property type="entry name" value="SDH_C"/>
    <property type="match status" value="1"/>
</dbReference>
<dbReference type="Gene3D" id="3.40.50.720">
    <property type="entry name" value="NAD(P)-binding Rossmann-like Domain"/>
    <property type="match status" value="1"/>
</dbReference>
<dbReference type="NCBIfam" id="TIGR00507">
    <property type="entry name" value="aroE"/>
    <property type="match status" value="1"/>
</dbReference>
<evidence type="ECO:0000256" key="5">
    <source>
        <dbReference type="ARBA" id="ARBA00023141"/>
    </source>
</evidence>
<evidence type="ECO:0000256" key="4">
    <source>
        <dbReference type="ARBA" id="ARBA00023002"/>
    </source>
</evidence>
<dbReference type="InterPro" id="IPR011342">
    <property type="entry name" value="Shikimate_DH"/>
</dbReference>
<dbReference type="SUPFAM" id="SSF53223">
    <property type="entry name" value="Aminoacid dehydrogenase-like, N-terminal domain"/>
    <property type="match status" value="1"/>
</dbReference>
<feature type="domain" description="SDH C-terminal" evidence="8">
    <location>
        <begin position="239"/>
        <end position="269"/>
    </location>
</feature>
<proteinExistence type="inferred from homology"/>
<organism evidence="9">
    <name type="scientific">uncultured organism</name>
    <dbReference type="NCBI Taxonomy" id="155900"/>
    <lineage>
        <taxon>unclassified sequences</taxon>
        <taxon>environmental samples</taxon>
    </lineage>
</organism>
<dbReference type="GO" id="GO:0009073">
    <property type="term" value="P:aromatic amino acid family biosynthetic process"/>
    <property type="evidence" value="ECO:0007669"/>
    <property type="project" value="UniProtKB-KW"/>
</dbReference>
<feature type="domain" description="Shikimate dehydrogenase substrate binding N-terminal" evidence="7">
    <location>
        <begin position="7"/>
        <end position="89"/>
    </location>
</feature>
<dbReference type="GO" id="GO:0019632">
    <property type="term" value="P:shikimate metabolic process"/>
    <property type="evidence" value="ECO:0007669"/>
    <property type="project" value="InterPro"/>
</dbReference>
<dbReference type="SUPFAM" id="SSF51735">
    <property type="entry name" value="NAD(P)-binding Rossmann-fold domains"/>
    <property type="match status" value="1"/>
</dbReference>
<evidence type="ECO:0000259" key="7">
    <source>
        <dbReference type="Pfam" id="PF08501"/>
    </source>
</evidence>
<dbReference type="PANTHER" id="PTHR21089:SF1">
    <property type="entry name" value="BIFUNCTIONAL 3-DEHYDROQUINATE DEHYDRATASE_SHIKIMATE DEHYDROGENASE, CHLOROPLASTIC"/>
    <property type="match status" value="1"/>
</dbReference>
<dbReference type="GO" id="GO:0009423">
    <property type="term" value="P:chorismate biosynthetic process"/>
    <property type="evidence" value="ECO:0007669"/>
    <property type="project" value="UniProtKB-UniPathway"/>
</dbReference>
<name>D8VN61_9ZZZZ</name>
<keyword evidence="4" id="KW-0560">Oxidoreductase</keyword>
<evidence type="ECO:0000259" key="8">
    <source>
        <dbReference type="Pfam" id="PF18317"/>
    </source>
</evidence>
<keyword evidence="5" id="KW-0057">Aromatic amino acid biosynthesis</keyword>
<dbReference type="CDD" id="cd01065">
    <property type="entry name" value="NAD_bind_Shikimate_DH"/>
    <property type="match status" value="1"/>
</dbReference>
<dbReference type="InterPro" id="IPR041121">
    <property type="entry name" value="SDH_C"/>
</dbReference>
<dbReference type="NCBIfam" id="NF001310">
    <property type="entry name" value="PRK00258.1-2"/>
    <property type="match status" value="1"/>
</dbReference>
<sequence length="278" mass="29967">MTDQYAVFGNPINHSKSPVIHRQFAEQTGQDLHYAKQLVEVDAFVKTAQAFFAEGGKGLNVTIPFKVEAFHFAQQLTPRAQCAGAVNTLALQADGKILGDNTDGIGMVHDMHNLGWELRGKRILVLGAGGAVRGILQPVLAEHPSQVIIANRTVSKAEELAAHFHDLGDVKAKAFEALNGEQFDIVINGTSASLSGDLPPLPNGLLSSNASCYDLMYGAEPTVFLKWAAEQGAVELADGLGMLVGQAAEAFYLWRQIRPEVVPVITALRRQLNEKKSS</sequence>
<evidence type="ECO:0000256" key="3">
    <source>
        <dbReference type="ARBA" id="ARBA00022857"/>
    </source>
</evidence>
<dbReference type="InterPro" id="IPR036291">
    <property type="entry name" value="NAD(P)-bd_dom_sf"/>
</dbReference>
<dbReference type="PANTHER" id="PTHR21089">
    <property type="entry name" value="SHIKIMATE DEHYDROGENASE"/>
    <property type="match status" value="1"/>
</dbReference>
<dbReference type="InterPro" id="IPR006151">
    <property type="entry name" value="Shikm_DH/Glu-tRNA_Rdtase"/>
</dbReference>
<dbReference type="Gene3D" id="3.40.50.10860">
    <property type="entry name" value="Leucine Dehydrogenase, chain A, domain 1"/>
    <property type="match status" value="1"/>
</dbReference>
<reference evidence="9" key="1">
    <citation type="submission" date="2009-09" db="EMBL/GenBank/DDBJ databases">
        <authorList>
            <person name="Beloqi A."/>
            <person name="Nechitaylo T.Y."/>
            <person name="Lopez-Cortes N."/>
            <person name="Vietes M."/>
            <person name="Polaina J."/>
            <person name="Strittmatter A."/>
            <person name="Reva O."/>
            <person name="Waliczek A."/>
            <person name="Golyshina O.V."/>
            <person name="Ferrer M."/>
            <person name="Golyshin P.N."/>
        </authorList>
    </citation>
    <scope>NUCLEOTIDE SEQUENCE</scope>
</reference>
<accession>D8VN61</accession>
<dbReference type="GO" id="GO:0004764">
    <property type="term" value="F:shikimate 3-dehydrogenase (NADP+) activity"/>
    <property type="evidence" value="ECO:0007669"/>
    <property type="project" value="UniProtKB-EC"/>
</dbReference>
<evidence type="ECO:0000313" key="9">
    <source>
        <dbReference type="EMBL" id="ACY24846.1"/>
    </source>
</evidence>
<dbReference type="Pfam" id="PF01488">
    <property type="entry name" value="Shikimate_DH"/>
    <property type="match status" value="1"/>
</dbReference>
<keyword evidence="2" id="KW-0028">Amino-acid biosynthesis</keyword>
<dbReference type="Pfam" id="PF08501">
    <property type="entry name" value="Shikimate_dh_N"/>
    <property type="match status" value="1"/>
</dbReference>
<keyword evidence="3" id="KW-0521">NADP</keyword>
<evidence type="ECO:0000259" key="6">
    <source>
        <dbReference type="Pfam" id="PF01488"/>
    </source>
</evidence>
<dbReference type="UniPathway" id="UPA00053">
    <property type="reaction ID" value="UER00087"/>
</dbReference>
<evidence type="ECO:0000256" key="2">
    <source>
        <dbReference type="ARBA" id="ARBA00022605"/>
    </source>
</evidence>
<dbReference type="InterPro" id="IPR022893">
    <property type="entry name" value="Shikimate_DH_fam"/>
</dbReference>
<protein>
    <recommendedName>
        <fullName evidence="1">shikimate dehydrogenase (NADP(+))</fullName>
        <ecNumber evidence="1">1.1.1.25</ecNumber>
    </recommendedName>
</protein>
<evidence type="ECO:0000256" key="1">
    <source>
        <dbReference type="ARBA" id="ARBA00012962"/>
    </source>
</evidence>
<dbReference type="GO" id="GO:0008652">
    <property type="term" value="P:amino acid biosynthetic process"/>
    <property type="evidence" value="ECO:0007669"/>
    <property type="project" value="UniProtKB-KW"/>
</dbReference>
<dbReference type="GO" id="GO:0050661">
    <property type="term" value="F:NADP binding"/>
    <property type="evidence" value="ECO:0007669"/>
    <property type="project" value="InterPro"/>
</dbReference>